<reference evidence="3" key="2">
    <citation type="journal article" date="2008" name="Curr. Biol.">
        <title>Chromatophore genome sequence of Paulinella sheds light on acquisition of photosynthesis by eukaryotes.</title>
        <authorList>
            <person name="Nowack E.C.M."/>
            <person name="Melkonian M."/>
            <person name="Gloeckner G."/>
        </authorList>
    </citation>
    <scope>NUCLEOTIDE SEQUENCE [LARGE SCALE GENOMIC DNA]</scope>
</reference>
<dbReference type="RefSeq" id="YP_002048987.1">
    <property type="nucleotide sequence ID" value="NC_011087.1"/>
</dbReference>
<dbReference type="NCBIfam" id="TIGR01927">
    <property type="entry name" value="menC_gam_Gplu"/>
    <property type="match status" value="1"/>
</dbReference>
<dbReference type="PANTHER" id="PTHR48073:SF2">
    <property type="entry name" value="O-SUCCINYLBENZOATE SYNTHASE"/>
    <property type="match status" value="1"/>
</dbReference>
<dbReference type="Gene3D" id="3.20.20.120">
    <property type="entry name" value="Enolase-like C-terminal domain"/>
    <property type="match status" value="1"/>
</dbReference>
<proteinExistence type="predicted"/>
<organism evidence="3">
    <name type="scientific">Paulinella chromatophora</name>
    <dbReference type="NCBI Taxonomy" id="39717"/>
    <lineage>
        <taxon>Eukaryota</taxon>
        <taxon>Sar</taxon>
        <taxon>Rhizaria</taxon>
        <taxon>Cercozoa</taxon>
        <taxon>Imbricatea</taxon>
        <taxon>Silicofilosea</taxon>
        <taxon>Euglyphida</taxon>
        <taxon>Paulinellidae</taxon>
        <taxon>Paulinella</taxon>
    </lineage>
</organism>
<dbReference type="GO" id="GO:0003824">
    <property type="term" value="F:catalytic activity"/>
    <property type="evidence" value="ECO:0007669"/>
    <property type="project" value="UniProtKB-ARBA"/>
</dbReference>
<sequence length="327" mass="36681">MPIRNDQLFLQWRRFSFELPCSIVTARGALNKRYGYLIRLENHKGQIGWGEVVSTEETSLENKSIAIALEKLSRLINSKYLFSILKIVPPVLRFGIGSALGELEGRVIKLSEGSIYALPSAYLLPAGSSAPKILAQLLSETHRERALTIKWKVGVLNDISERHILEELLNILPDSTCIRLDANGGWDRVTASAWADRLINDPRLQWFEQPLNSNDQLGLDNLARHVPVALDESLFVYPNLRSTWNGWQVRRPALEGDPRCLLAALETTPRLMISTCLETGIGRRWINHLAACQMQGPTPVVPGLAPSWCPEGNLFSFDPQKVWEAAK</sequence>
<reference evidence="3" key="1">
    <citation type="submission" date="2007-08" db="EMBL/GenBank/DDBJ databases">
        <authorList>
            <person name="Gloeckner G."/>
            <person name="Nowack E."/>
            <person name="Melkonian M."/>
        </authorList>
    </citation>
    <scope>NUCLEOTIDE SEQUENCE</scope>
</reference>
<dbReference type="InterPro" id="IPR013342">
    <property type="entry name" value="Mandelate_racemase_C"/>
</dbReference>
<dbReference type="CDD" id="cd03320">
    <property type="entry name" value="OSBS"/>
    <property type="match status" value="1"/>
</dbReference>
<dbReference type="GO" id="GO:0046872">
    <property type="term" value="F:metal ion binding"/>
    <property type="evidence" value="ECO:0007669"/>
    <property type="project" value="UniProtKB-KW"/>
</dbReference>
<dbReference type="InterPro" id="IPR036849">
    <property type="entry name" value="Enolase-like_C_sf"/>
</dbReference>
<evidence type="ECO:0000259" key="2">
    <source>
        <dbReference type="SMART" id="SM00922"/>
    </source>
</evidence>
<dbReference type="Pfam" id="PF13378">
    <property type="entry name" value="MR_MLE_C"/>
    <property type="match status" value="1"/>
</dbReference>
<dbReference type="SFLD" id="SFLDG00180">
    <property type="entry name" value="muconate_cycloisomerase"/>
    <property type="match status" value="1"/>
</dbReference>
<keyword evidence="1" id="KW-0479">Metal-binding</keyword>
<dbReference type="SMART" id="SM00922">
    <property type="entry name" value="MR_MLE"/>
    <property type="match status" value="1"/>
</dbReference>
<dbReference type="SFLD" id="SFLDF00009">
    <property type="entry name" value="o-succinylbenzoate_synthase"/>
    <property type="match status" value="1"/>
</dbReference>
<dbReference type="InterPro" id="IPR029065">
    <property type="entry name" value="Enolase_C-like"/>
</dbReference>
<protein>
    <submittedName>
        <fullName evidence="3">Putative O-succinylbenzoate synthase</fullName>
    </submittedName>
</protein>
<evidence type="ECO:0000256" key="1">
    <source>
        <dbReference type="ARBA" id="ARBA00022723"/>
    </source>
</evidence>
<dbReference type="EMBL" id="CP000815">
    <property type="protein sequence ID" value="ACB42777.1"/>
    <property type="molecule type" value="Genomic_DNA"/>
</dbReference>
<feature type="domain" description="Mandelate racemase/muconate lactonizing enzyme C-terminal" evidence="2">
    <location>
        <begin position="131"/>
        <end position="229"/>
    </location>
</feature>
<dbReference type="PANTHER" id="PTHR48073">
    <property type="entry name" value="O-SUCCINYLBENZOATE SYNTHASE-RELATED"/>
    <property type="match status" value="1"/>
</dbReference>
<dbReference type="AlphaFoldDB" id="B1X4A8"/>
<accession>B1X4A8</accession>
<dbReference type="Gene3D" id="3.30.390.10">
    <property type="entry name" value="Enolase-like, N-terminal domain"/>
    <property type="match status" value="1"/>
</dbReference>
<geneLocation type="organellar chromatophore" evidence="3"/>
<dbReference type="SFLD" id="SFLDS00001">
    <property type="entry name" value="Enolase"/>
    <property type="match status" value="1"/>
</dbReference>
<dbReference type="GeneID" id="6481298"/>
<name>B1X4A8_PAUCH</name>
<dbReference type="InterPro" id="IPR029017">
    <property type="entry name" value="Enolase-like_N"/>
</dbReference>
<gene>
    <name evidence="3" type="ordered locus">PCC_0336</name>
</gene>
<dbReference type="SUPFAM" id="SSF51604">
    <property type="entry name" value="Enolase C-terminal domain-like"/>
    <property type="match status" value="1"/>
</dbReference>
<dbReference type="SUPFAM" id="SSF54826">
    <property type="entry name" value="Enolase N-terminal domain-like"/>
    <property type="match status" value="1"/>
</dbReference>
<evidence type="ECO:0000313" key="3">
    <source>
        <dbReference type="EMBL" id="ACB42777.1"/>
    </source>
</evidence>
<keyword evidence="3" id="KW-0934">Plastid</keyword>